<evidence type="ECO:0000256" key="10">
    <source>
        <dbReference type="PROSITE-ProRule" id="PRU01360"/>
    </source>
</evidence>
<keyword evidence="15" id="KW-1185">Reference proteome</keyword>
<organism evidence="14 15">
    <name type="scientific">Spirosoma pollinicola</name>
    <dbReference type="NCBI Taxonomy" id="2057025"/>
    <lineage>
        <taxon>Bacteria</taxon>
        <taxon>Pseudomonadati</taxon>
        <taxon>Bacteroidota</taxon>
        <taxon>Cytophagia</taxon>
        <taxon>Cytophagales</taxon>
        <taxon>Cytophagaceae</taxon>
        <taxon>Spirosoma</taxon>
    </lineage>
</organism>
<reference evidence="14 15" key="1">
    <citation type="submission" date="2017-11" db="EMBL/GenBank/DDBJ databases">
        <title>Taxonomic description and genome sequences of Spirosoma HA7 sp. nov., isolated from pollen microhabitat of Corylus avellana.</title>
        <authorList>
            <person name="Ambika Manirajan B."/>
            <person name="Suarez C."/>
            <person name="Ratering S."/>
            <person name="Geissler-Plaum R."/>
            <person name="Cardinale M."/>
            <person name="Sylvia S."/>
        </authorList>
    </citation>
    <scope>NUCLEOTIDE SEQUENCE [LARGE SCALE GENOMIC DNA]</scope>
    <source>
        <strain evidence="14 15">HA7</strain>
    </source>
</reference>
<keyword evidence="3 10" id="KW-1134">Transmembrane beta strand</keyword>
<dbReference type="InterPro" id="IPR000531">
    <property type="entry name" value="Beta-barrel_TonB"/>
</dbReference>
<dbReference type="Gene3D" id="2.60.40.1120">
    <property type="entry name" value="Carboxypeptidase-like, regulatory domain"/>
    <property type="match status" value="1"/>
</dbReference>
<dbReference type="SUPFAM" id="SSF49464">
    <property type="entry name" value="Carboxypeptidase regulatory domain-like"/>
    <property type="match status" value="1"/>
</dbReference>
<evidence type="ECO:0000256" key="6">
    <source>
        <dbReference type="ARBA" id="ARBA00023004"/>
    </source>
</evidence>
<evidence type="ECO:0000313" key="14">
    <source>
        <dbReference type="EMBL" id="AUD01339.1"/>
    </source>
</evidence>
<dbReference type="NCBIfam" id="TIGR04056">
    <property type="entry name" value="OMP_RagA_SusC"/>
    <property type="match status" value="1"/>
</dbReference>
<dbReference type="GO" id="GO:0009279">
    <property type="term" value="C:cell outer membrane"/>
    <property type="evidence" value="ECO:0007669"/>
    <property type="project" value="UniProtKB-SubCell"/>
</dbReference>
<dbReference type="Proteomes" id="UP000232883">
    <property type="component" value="Chromosome"/>
</dbReference>
<evidence type="ECO:0000256" key="1">
    <source>
        <dbReference type="ARBA" id="ARBA00004571"/>
    </source>
</evidence>
<dbReference type="Pfam" id="PF13715">
    <property type="entry name" value="CarbopepD_reg_2"/>
    <property type="match status" value="1"/>
</dbReference>
<keyword evidence="9 10" id="KW-0998">Cell outer membrane</keyword>
<evidence type="ECO:0000256" key="9">
    <source>
        <dbReference type="ARBA" id="ARBA00023237"/>
    </source>
</evidence>
<protein>
    <recommendedName>
        <fullName evidence="13">Secretin/TonB short N-terminal domain-containing protein</fullName>
    </recommendedName>
</protein>
<keyword evidence="5 10" id="KW-0812">Transmembrane</keyword>
<evidence type="ECO:0000256" key="4">
    <source>
        <dbReference type="ARBA" id="ARBA00022496"/>
    </source>
</evidence>
<dbReference type="PROSITE" id="PS52016">
    <property type="entry name" value="TONB_DEPENDENT_REC_3"/>
    <property type="match status" value="1"/>
</dbReference>
<keyword evidence="2 10" id="KW-0813">Transport</keyword>
<dbReference type="KEGG" id="spir:CWM47_05660"/>
<keyword evidence="6" id="KW-0408">Iron</keyword>
<proteinExistence type="inferred from homology"/>
<dbReference type="Pfam" id="PF07660">
    <property type="entry name" value="STN"/>
    <property type="match status" value="1"/>
</dbReference>
<dbReference type="GO" id="GO:0006826">
    <property type="term" value="P:iron ion transport"/>
    <property type="evidence" value="ECO:0007669"/>
    <property type="project" value="UniProtKB-KW"/>
</dbReference>
<dbReference type="InterPro" id="IPR008969">
    <property type="entry name" value="CarboxyPept-like_regulatory"/>
</dbReference>
<accession>A0A2K8YUS7</accession>
<evidence type="ECO:0000256" key="3">
    <source>
        <dbReference type="ARBA" id="ARBA00022452"/>
    </source>
</evidence>
<evidence type="ECO:0000256" key="11">
    <source>
        <dbReference type="RuleBase" id="RU003357"/>
    </source>
</evidence>
<dbReference type="FunFam" id="2.170.130.10:FF:000008">
    <property type="entry name" value="SusC/RagA family TonB-linked outer membrane protein"/>
    <property type="match status" value="1"/>
</dbReference>
<sequence>MKIFDSALLSWSCSRRIPIFLLLMKLSVIQLFFFVTFVGLSYGFDGNAQELLNKSISLHTEGQRLRYVIGQIEKQTSVKFVYSSRNIGVDRPVTIHLTNVKLSDALEQLLKPLNLTYQLINGHIVLDSIVQDAESKAEAALPEPEAADQVITGTISDEKEEKLPGVSIVIKGTTRGTTSDAKGQFKLTVPTGEVTLTLSFVGYKSQDIAVGNQSTLTISMQPDQNSLNEVVVVGYGQVQKRDLTGSVVSIKEAQITSTPVVNALETLQGKVAGMDLTRSSGETGAPLNLTIRGNRSLNDSNQPLILVDGIQYGSYIDINPNDIASVDVLKDASSTAIYGSRGANGVILITTKSGKVGKTKVEFNNYYGINDPVAYQHVTNTDQYVAMTREAYRAAGQWSSPADDEKIFNIQMDNIRKGINTDWVSLMLRSGSVQNNHIAISGGNEKTKFRLSTEYFNERGLLKYDQLRRFVQHLNLDHQILNNLKVGMVLNFNSSTQQRRNTSFWNLQKNSSLGIPYNEDGSIKTYPFPGSLVYNPLLDESPDNYSNLTTSSRIFMLGFGEWSILKNLSLRSSFGIDISNSQQGIFEGKNTTLAGVNSGYSRAALIDGKNRNWTWENVLNYTKTIKDHSLNAMVGTSMISYRTVNFSGEGKDQPFSSSLFYNLNTNTKDIITTSSLIESSLASVFGRLNYKFKDRYLLTASLRADGASVLAEGHKWAYFPSVAVAWRLLDESFMTNTGNLFSEMKLRASYGISGNSAIAAYQTQGGLGKIAYSFDETPAFGYWPKLLANKDLGWEKTATVNVGLDFGFFKNRLTGTVDVYNTNTSDLLMDRILPSLTGYSTTVSNVGKTKTRGVDLTISTRNYTSSAFSWSTDLNLATYKEEIVALSVGGDDVSKAWFVGKPLRVFYDYEKTGIWQTAEKDAAAVYNKVPGEIKVRDQNNDGKITASNDRVVLGQASPKWSGGITNNFTYGNVNLSVLIYARVGQTISSQYLGYFYPGGTTAVADYWTPENPTNAYPRPWLSHTDQYLSTLSYVDGSFWKIKDIRLSYNLPKNLLKKSSLSNVTIYSTAKNFFTFSKLKDYDPERGGSVDFPLTKQLIIGLNVSF</sequence>
<evidence type="ECO:0000313" key="15">
    <source>
        <dbReference type="Proteomes" id="UP000232883"/>
    </source>
</evidence>
<name>A0A2K8YUS7_9BACT</name>
<keyword evidence="4" id="KW-0406">Ion transport</keyword>
<feature type="domain" description="Secretin/TonB short N-terminal" evidence="13">
    <location>
        <begin position="78"/>
        <end position="129"/>
    </location>
</feature>
<keyword evidence="4" id="KW-0410">Iron transport</keyword>
<dbReference type="SMART" id="SM00965">
    <property type="entry name" value="STN"/>
    <property type="match status" value="1"/>
</dbReference>
<dbReference type="RefSeq" id="WP_100987010.1">
    <property type="nucleotide sequence ID" value="NZ_CP025096.1"/>
</dbReference>
<dbReference type="Pfam" id="PF07715">
    <property type="entry name" value="Plug"/>
    <property type="match status" value="1"/>
</dbReference>
<dbReference type="InterPro" id="IPR012910">
    <property type="entry name" value="Plug_dom"/>
</dbReference>
<dbReference type="InterPro" id="IPR011662">
    <property type="entry name" value="Secretin/TonB_short_N"/>
</dbReference>
<evidence type="ECO:0000256" key="12">
    <source>
        <dbReference type="SAM" id="Phobius"/>
    </source>
</evidence>
<dbReference type="OrthoDB" id="9768177at2"/>
<evidence type="ECO:0000256" key="2">
    <source>
        <dbReference type="ARBA" id="ARBA00022448"/>
    </source>
</evidence>
<dbReference type="InterPro" id="IPR023996">
    <property type="entry name" value="TonB-dep_OMP_SusC/RagA"/>
</dbReference>
<comment type="similarity">
    <text evidence="10 11">Belongs to the TonB-dependent receptor family.</text>
</comment>
<evidence type="ECO:0000256" key="7">
    <source>
        <dbReference type="ARBA" id="ARBA00023077"/>
    </source>
</evidence>
<dbReference type="Gene3D" id="2.170.130.10">
    <property type="entry name" value="TonB-dependent receptor, plug domain"/>
    <property type="match status" value="1"/>
</dbReference>
<evidence type="ECO:0000256" key="8">
    <source>
        <dbReference type="ARBA" id="ARBA00023136"/>
    </source>
</evidence>
<dbReference type="InterPro" id="IPR023997">
    <property type="entry name" value="TonB-dep_OMP_SusC/RagA_CS"/>
</dbReference>
<dbReference type="NCBIfam" id="TIGR04057">
    <property type="entry name" value="SusC_RagA_signa"/>
    <property type="match status" value="1"/>
</dbReference>
<gene>
    <name evidence="14" type="ORF">CWM47_05660</name>
</gene>
<dbReference type="AlphaFoldDB" id="A0A2K8YUS7"/>
<dbReference type="InterPro" id="IPR036942">
    <property type="entry name" value="Beta-barrel_TonB_sf"/>
</dbReference>
<dbReference type="EMBL" id="CP025096">
    <property type="protein sequence ID" value="AUD01339.1"/>
    <property type="molecule type" value="Genomic_DNA"/>
</dbReference>
<feature type="transmembrane region" description="Helical" evidence="12">
    <location>
        <begin position="20"/>
        <end position="44"/>
    </location>
</feature>
<keyword evidence="7 11" id="KW-0798">TonB box</keyword>
<dbReference type="SUPFAM" id="SSF56935">
    <property type="entry name" value="Porins"/>
    <property type="match status" value="1"/>
</dbReference>
<dbReference type="InterPro" id="IPR037066">
    <property type="entry name" value="Plug_dom_sf"/>
</dbReference>
<evidence type="ECO:0000256" key="5">
    <source>
        <dbReference type="ARBA" id="ARBA00022692"/>
    </source>
</evidence>
<dbReference type="Gene3D" id="2.40.170.20">
    <property type="entry name" value="TonB-dependent receptor, beta-barrel domain"/>
    <property type="match status" value="1"/>
</dbReference>
<dbReference type="Pfam" id="PF00593">
    <property type="entry name" value="TonB_dep_Rec_b-barrel"/>
    <property type="match status" value="1"/>
</dbReference>
<dbReference type="InterPro" id="IPR039426">
    <property type="entry name" value="TonB-dep_rcpt-like"/>
</dbReference>
<keyword evidence="8 10" id="KW-0472">Membrane</keyword>
<comment type="subcellular location">
    <subcellularLocation>
        <location evidence="1 10">Cell outer membrane</location>
        <topology evidence="1 10">Multi-pass membrane protein</topology>
    </subcellularLocation>
</comment>
<evidence type="ECO:0000259" key="13">
    <source>
        <dbReference type="SMART" id="SM00965"/>
    </source>
</evidence>
<keyword evidence="12" id="KW-1133">Transmembrane helix</keyword>